<reference evidence="3 4" key="1">
    <citation type="journal article" date="2019" name="Int. J. Syst. Evol. Microbiol.">
        <title>The Global Catalogue of Microorganisms (GCM) 10K type strain sequencing project: providing services to taxonomists for standard genome sequencing and annotation.</title>
        <authorList>
            <consortium name="The Broad Institute Genomics Platform"/>
            <consortium name="The Broad Institute Genome Sequencing Center for Infectious Disease"/>
            <person name="Wu L."/>
            <person name="Ma J."/>
        </authorList>
    </citation>
    <scope>NUCLEOTIDE SEQUENCE [LARGE SCALE GENOMIC DNA]</scope>
    <source>
        <strain evidence="3 4">JCM 15575</strain>
    </source>
</reference>
<organism evidence="3 4">
    <name type="scientific">Microbacterium lacus</name>
    <dbReference type="NCBI Taxonomy" id="415217"/>
    <lineage>
        <taxon>Bacteria</taxon>
        <taxon>Bacillati</taxon>
        <taxon>Actinomycetota</taxon>
        <taxon>Actinomycetes</taxon>
        <taxon>Micrococcales</taxon>
        <taxon>Microbacteriaceae</taxon>
        <taxon>Microbacterium</taxon>
    </lineage>
</organism>
<dbReference type="RefSeq" id="WP_344052825.1">
    <property type="nucleotide sequence ID" value="NZ_BAAAPK010000001.1"/>
</dbReference>
<evidence type="ECO:0000256" key="2">
    <source>
        <dbReference type="SAM" id="Phobius"/>
    </source>
</evidence>
<evidence type="ECO:0000313" key="4">
    <source>
        <dbReference type="Proteomes" id="UP001500596"/>
    </source>
</evidence>
<evidence type="ECO:0000256" key="1">
    <source>
        <dbReference type="SAM" id="MobiDB-lite"/>
    </source>
</evidence>
<feature type="transmembrane region" description="Helical" evidence="2">
    <location>
        <begin position="80"/>
        <end position="109"/>
    </location>
</feature>
<feature type="compositionally biased region" description="Pro residues" evidence="1">
    <location>
        <begin position="7"/>
        <end position="19"/>
    </location>
</feature>
<evidence type="ECO:0008006" key="5">
    <source>
        <dbReference type="Google" id="ProtNLM"/>
    </source>
</evidence>
<gene>
    <name evidence="3" type="ORF">GCM10009807_13070</name>
</gene>
<protein>
    <recommendedName>
        <fullName evidence="5">DUF4190 domain-containing protein</fullName>
    </recommendedName>
</protein>
<keyword evidence="4" id="KW-1185">Reference proteome</keyword>
<name>A0ABN2GFD7_9MICO</name>
<dbReference type="EMBL" id="BAAAPK010000001">
    <property type="protein sequence ID" value="GAA1670355.1"/>
    <property type="molecule type" value="Genomic_DNA"/>
</dbReference>
<evidence type="ECO:0000313" key="3">
    <source>
        <dbReference type="EMBL" id="GAA1670355.1"/>
    </source>
</evidence>
<feature type="transmembrane region" description="Helical" evidence="2">
    <location>
        <begin position="44"/>
        <end position="68"/>
    </location>
</feature>
<accession>A0ABN2GFD7</accession>
<keyword evidence="2" id="KW-1133">Transmembrane helix</keyword>
<proteinExistence type="predicted"/>
<feature type="region of interest" description="Disordered" evidence="1">
    <location>
        <begin position="1"/>
        <end position="24"/>
    </location>
</feature>
<comment type="caution">
    <text evidence="3">The sequence shown here is derived from an EMBL/GenBank/DDBJ whole genome shotgun (WGS) entry which is preliminary data.</text>
</comment>
<dbReference type="Proteomes" id="UP001500596">
    <property type="component" value="Unassembled WGS sequence"/>
</dbReference>
<keyword evidence="2" id="KW-0472">Membrane</keyword>
<sequence length="142" mass="13780">MTDPQNPDVPPAYNPPPAAPAYSSAPAAPAGAPAPGAPVPGKTLGIVALVVAIFFNVIGLILGIVALVQSKKAGYKNGFAVAAIIVGAVLTVIGIIVAIVVIGGIIAVAGVGTDAIQACEAVGYSGTVTVQGVTVDCNTLNP</sequence>
<keyword evidence="2" id="KW-0812">Transmembrane</keyword>